<protein>
    <submittedName>
        <fullName evidence="1">Unannotated protein</fullName>
    </submittedName>
</protein>
<dbReference type="AlphaFoldDB" id="A0A6J6WZL3"/>
<accession>A0A6J6WZL3</accession>
<dbReference type="SUPFAM" id="SSF51726">
    <property type="entry name" value="UROD/MetE-like"/>
    <property type="match status" value="1"/>
</dbReference>
<gene>
    <name evidence="1" type="ORF">UFOPK2880_01987</name>
</gene>
<name>A0A6J6WZL3_9ZZZZ</name>
<proteinExistence type="predicted"/>
<dbReference type="Gene3D" id="3.20.20.210">
    <property type="match status" value="1"/>
</dbReference>
<reference evidence="1" key="1">
    <citation type="submission" date="2020-05" db="EMBL/GenBank/DDBJ databases">
        <authorList>
            <person name="Chiriac C."/>
            <person name="Salcher M."/>
            <person name="Ghai R."/>
            <person name="Kavagutti S V."/>
        </authorList>
    </citation>
    <scope>NUCLEOTIDE SEQUENCE</scope>
</reference>
<evidence type="ECO:0000313" key="1">
    <source>
        <dbReference type="EMBL" id="CAB4790082.1"/>
    </source>
</evidence>
<sequence>MQTPVMQKHLLGGVATGIGSLPHRDAREAAEFAFFATPELPCIPSLPRRSPAEAMIAQAVVGIRGISIGQYGSLMVDVSRIDPLADVKTDLDHDAYVGLRTFLEFAEGYTGPVKWQFTGPVTLGLALIRAGVPMHTAFEVAVRTVRTHVRNIYDAVESALPSSAQVVFIDEPELGNLMDDSFPIAPDTAIDLMSGALAAVEREGLVGLHCCADVDGASLLASGPAILSVPVNENLKTYAGFIAKFLEGGGVVAWGAVATDGPLMPNADRAWKKLSALWCELVQGGCDAQKLRQQSLITPACGLAMHSEDSAAQIFMQVRDIGERVRTQALATRLTVGA</sequence>
<organism evidence="1">
    <name type="scientific">freshwater metagenome</name>
    <dbReference type="NCBI Taxonomy" id="449393"/>
    <lineage>
        <taxon>unclassified sequences</taxon>
        <taxon>metagenomes</taxon>
        <taxon>ecological metagenomes</taxon>
    </lineage>
</organism>
<dbReference type="InterPro" id="IPR038071">
    <property type="entry name" value="UROD/MetE-like_sf"/>
</dbReference>
<dbReference type="EMBL" id="CAEZZP010000223">
    <property type="protein sequence ID" value="CAB4790082.1"/>
    <property type="molecule type" value="Genomic_DNA"/>
</dbReference>